<evidence type="ECO:0000313" key="2">
    <source>
        <dbReference type="EMBL" id="OMJ66491.1"/>
    </source>
</evidence>
<dbReference type="SUPFAM" id="SSF52540">
    <property type="entry name" value="P-loop containing nucleoside triphosphate hydrolases"/>
    <property type="match status" value="1"/>
</dbReference>
<dbReference type="Gene3D" id="3.40.50.300">
    <property type="entry name" value="P-loop containing nucleotide triphosphate hydrolases"/>
    <property type="match status" value="1"/>
</dbReference>
<protein>
    <recommendedName>
        <fullName evidence="1">Helicase C-terminal domain-containing protein</fullName>
    </recommendedName>
</protein>
<dbReference type="SMART" id="SM00490">
    <property type="entry name" value="HELICc"/>
    <property type="match status" value="1"/>
</dbReference>
<dbReference type="InterPro" id="IPR001650">
    <property type="entry name" value="Helicase_C-like"/>
</dbReference>
<dbReference type="AlphaFoldDB" id="A0A1R2APP8"/>
<dbReference type="PANTHER" id="PTHR47958">
    <property type="entry name" value="ATP-DEPENDENT RNA HELICASE DBP3"/>
    <property type="match status" value="1"/>
</dbReference>
<dbReference type="InterPro" id="IPR027417">
    <property type="entry name" value="P-loop_NTPase"/>
</dbReference>
<gene>
    <name evidence="2" type="ORF">SteCoe_36649</name>
</gene>
<evidence type="ECO:0000313" key="3">
    <source>
        <dbReference type="Proteomes" id="UP000187209"/>
    </source>
</evidence>
<dbReference type="CDD" id="cd18787">
    <property type="entry name" value="SF2_C_DEAD"/>
    <property type="match status" value="1"/>
</dbReference>
<proteinExistence type="predicted"/>
<sequence>MIEKDFIVSFIHGEMDQTQRELAMKEFRTGSTRVLITIDLLTRGIDVQQVSLVINYDMPKNYENYLYRIGRSGRFGRKGVAINFVTESDTQFLKDLEQYYNTSIKELPEDLSNLL</sequence>
<dbReference type="Pfam" id="PF00271">
    <property type="entry name" value="Helicase_C"/>
    <property type="match status" value="1"/>
</dbReference>
<dbReference type="OrthoDB" id="10265785at2759"/>
<feature type="domain" description="Helicase C-terminal" evidence="1">
    <location>
        <begin position="1"/>
        <end position="115"/>
    </location>
</feature>
<organism evidence="2 3">
    <name type="scientific">Stentor coeruleus</name>
    <dbReference type="NCBI Taxonomy" id="5963"/>
    <lineage>
        <taxon>Eukaryota</taxon>
        <taxon>Sar</taxon>
        <taxon>Alveolata</taxon>
        <taxon>Ciliophora</taxon>
        <taxon>Postciliodesmatophora</taxon>
        <taxon>Heterotrichea</taxon>
        <taxon>Heterotrichida</taxon>
        <taxon>Stentoridae</taxon>
        <taxon>Stentor</taxon>
    </lineage>
</organism>
<dbReference type="EMBL" id="MPUH01001706">
    <property type="protein sequence ID" value="OMJ66491.1"/>
    <property type="molecule type" value="Genomic_DNA"/>
</dbReference>
<accession>A0A1R2APP8</accession>
<evidence type="ECO:0000259" key="1">
    <source>
        <dbReference type="PROSITE" id="PS51194"/>
    </source>
</evidence>
<comment type="caution">
    <text evidence="2">The sequence shown here is derived from an EMBL/GenBank/DDBJ whole genome shotgun (WGS) entry which is preliminary data.</text>
</comment>
<keyword evidence="3" id="KW-1185">Reference proteome</keyword>
<reference evidence="2 3" key="1">
    <citation type="submission" date="2016-11" db="EMBL/GenBank/DDBJ databases">
        <title>The macronuclear genome of Stentor coeruleus: a giant cell with tiny introns.</title>
        <authorList>
            <person name="Slabodnick M."/>
            <person name="Ruby J.G."/>
            <person name="Reiff S.B."/>
            <person name="Swart E.C."/>
            <person name="Gosai S."/>
            <person name="Prabakaran S."/>
            <person name="Witkowska E."/>
            <person name="Larue G.E."/>
            <person name="Fisher S."/>
            <person name="Freeman R.M."/>
            <person name="Gunawardena J."/>
            <person name="Chu W."/>
            <person name="Stover N.A."/>
            <person name="Gregory B.D."/>
            <person name="Nowacki M."/>
            <person name="Derisi J."/>
            <person name="Roy S.W."/>
            <person name="Marshall W.F."/>
            <person name="Sood P."/>
        </authorList>
    </citation>
    <scope>NUCLEOTIDE SEQUENCE [LARGE SCALE GENOMIC DNA]</scope>
    <source>
        <strain evidence="2">WM001</strain>
    </source>
</reference>
<dbReference type="PROSITE" id="PS51194">
    <property type="entry name" value="HELICASE_CTER"/>
    <property type="match status" value="1"/>
</dbReference>
<dbReference type="Proteomes" id="UP000187209">
    <property type="component" value="Unassembled WGS sequence"/>
</dbReference>
<name>A0A1R2APP8_9CILI</name>